<dbReference type="InterPro" id="IPR007730">
    <property type="entry name" value="SPOR-like_dom"/>
</dbReference>
<sequence>MKYGMRERISGAIILIALAVIFVPMLFDEPAPRDERPQPMLTIEQPVPVERRNVPDPQPPESLGEIRTPETSPARMEPQPPLEDVEPDPGEAARVETAPAVAVQPGTADSDSEQPSAPAETARQDPIADLAQAASERLESNQPASSSPEPERQTAAVSASPGGEWAVQVGSFGEAGNAERLLVRLQEQGFPAYSRQRDNNMTTVYVGPFDSSEAGERAMNAVKERINQQGLLVRVRD</sequence>
<gene>
    <name evidence="3" type="ORF">HOP51_06775</name>
</gene>
<evidence type="ECO:0000259" key="2">
    <source>
        <dbReference type="PROSITE" id="PS51724"/>
    </source>
</evidence>
<comment type="caution">
    <text evidence="3">The sequence shown here is derived from an EMBL/GenBank/DDBJ whole genome shotgun (WGS) entry which is preliminary data.</text>
</comment>
<dbReference type="PROSITE" id="PS51724">
    <property type="entry name" value="SPOR"/>
    <property type="match status" value="1"/>
</dbReference>
<accession>A0ABS9ADL7</accession>
<dbReference type="InterPro" id="IPR052521">
    <property type="entry name" value="Cell_div_SPOR-domain"/>
</dbReference>
<dbReference type="InterPro" id="IPR036680">
    <property type="entry name" value="SPOR-like_sf"/>
</dbReference>
<evidence type="ECO:0000313" key="4">
    <source>
        <dbReference type="Proteomes" id="UP001320122"/>
    </source>
</evidence>
<dbReference type="PANTHER" id="PTHR38687">
    <property type="entry name" value="CELL DIVISION PROTEIN DEDD-RELATED"/>
    <property type="match status" value="1"/>
</dbReference>
<dbReference type="PANTHER" id="PTHR38687:SF1">
    <property type="entry name" value="CELL DIVISION PROTEIN DEDD"/>
    <property type="match status" value="1"/>
</dbReference>
<dbReference type="Pfam" id="PF05036">
    <property type="entry name" value="SPOR"/>
    <property type="match status" value="1"/>
</dbReference>
<feature type="region of interest" description="Disordered" evidence="1">
    <location>
        <begin position="29"/>
        <end position="162"/>
    </location>
</feature>
<reference evidence="3 4" key="1">
    <citation type="journal article" date="2021" name="Front. Microbiol.">
        <title>Aerobic Denitrification and Heterotrophic Sulfur Oxidation in the Genus Halomonas Revealed by Six Novel Species Characterizations and Genome-Based Analysis.</title>
        <authorList>
            <person name="Wang L."/>
            <person name="Shao Z."/>
        </authorList>
    </citation>
    <scope>NUCLEOTIDE SEQUENCE [LARGE SCALE GENOMIC DNA]</scope>
    <source>
        <strain evidence="3 4">MCCC 1A11036</strain>
    </source>
</reference>
<proteinExistence type="predicted"/>
<dbReference type="EMBL" id="JABFTT010000004">
    <property type="protein sequence ID" value="MCE8019822.1"/>
    <property type="molecule type" value="Genomic_DNA"/>
</dbReference>
<evidence type="ECO:0000256" key="1">
    <source>
        <dbReference type="SAM" id="MobiDB-lite"/>
    </source>
</evidence>
<keyword evidence="4" id="KW-1185">Reference proteome</keyword>
<protein>
    <submittedName>
        <fullName evidence="3">Acetyl-CoA carboxylase subunit beta</fullName>
    </submittedName>
</protein>
<name>A0ABS9ADL7_9GAMM</name>
<dbReference type="Proteomes" id="UP001320122">
    <property type="component" value="Unassembled WGS sequence"/>
</dbReference>
<dbReference type="RefSeq" id="WP_234273192.1">
    <property type="nucleotide sequence ID" value="NZ_JABFTT010000004.1"/>
</dbReference>
<feature type="domain" description="SPOR" evidence="2">
    <location>
        <begin position="159"/>
        <end position="235"/>
    </location>
</feature>
<evidence type="ECO:0000313" key="3">
    <source>
        <dbReference type="EMBL" id="MCE8019822.1"/>
    </source>
</evidence>
<dbReference type="Gene3D" id="3.30.70.1070">
    <property type="entry name" value="Sporulation related repeat"/>
    <property type="match status" value="1"/>
</dbReference>
<organism evidence="3 4">
    <name type="scientific">Billgrantia zhangzhouensis</name>
    <dbReference type="NCBI Taxonomy" id="2733481"/>
    <lineage>
        <taxon>Bacteria</taxon>
        <taxon>Pseudomonadati</taxon>
        <taxon>Pseudomonadota</taxon>
        <taxon>Gammaproteobacteria</taxon>
        <taxon>Oceanospirillales</taxon>
        <taxon>Halomonadaceae</taxon>
        <taxon>Billgrantia</taxon>
    </lineage>
</organism>
<dbReference type="SUPFAM" id="SSF110997">
    <property type="entry name" value="Sporulation related repeat"/>
    <property type="match status" value="1"/>
</dbReference>